<dbReference type="PANTHER" id="PTHR45734:SF10">
    <property type="entry name" value="BLISTERY, ISOFORM A"/>
    <property type="match status" value="1"/>
</dbReference>
<feature type="region of interest" description="Disordered" evidence="1">
    <location>
        <begin position="546"/>
        <end position="572"/>
    </location>
</feature>
<dbReference type="PANTHER" id="PTHR45734">
    <property type="entry name" value="TENSIN"/>
    <property type="match status" value="1"/>
</dbReference>
<feature type="region of interest" description="Disordered" evidence="1">
    <location>
        <begin position="68"/>
        <end position="119"/>
    </location>
</feature>
<evidence type="ECO:0000313" key="5">
    <source>
        <dbReference type="Proteomes" id="UP001219518"/>
    </source>
</evidence>
<feature type="region of interest" description="Disordered" evidence="1">
    <location>
        <begin position="629"/>
        <end position="648"/>
    </location>
</feature>
<dbReference type="Pfam" id="PF10409">
    <property type="entry name" value="PTEN_C2"/>
    <property type="match status" value="1"/>
</dbReference>
<dbReference type="InterPro" id="IPR029021">
    <property type="entry name" value="Prot-tyrosine_phosphatase-like"/>
</dbReference>
<feature type="compositionally biased region" description="Pro residues" evidence="1">
    <location>
        <begin position="548"/>
        <end position="561"/>
    </location>
</feature>
<dbReference type="Gene3D" id="3.90.190.10">
    <property type="entry name" value="Protein tyrosine phosphatase superfamily"/>
    <property type="match status" value="1"/>
</dbReference>
<dbReference type="PROSITE" id="PS51182">
    <property type="entry name" value="C2_TENSIN"/>
    <property type="match status" value="1"/>
</dbReference>
<organism evidence="4 5">
    <name type="scientific">Frankliniella fusca</name>
    <dbReference type="NCBI Taxonomy" id="407009"/>
    <lineage>
        <taxon>Eukaryota</taxon>
        <taxon>Metazoa</taxon>
        <taxon>Ecdysozoa</taxon>
        <taxon>Arthropoda</taxon>
        <taxon>Hexapoda</taxon>
        <taxon>Insecta</taxon>
        <taxon>Pterygota</taxon>
        <taxon>Neoptera</taxon>
        <taxon>Paraneoptera</taxon>
        <taxon>Thysanoptera</taxon>
        <taxon>Terebrantia</taxon>
        <taxon>Thripoidea</taxon>
        <taxon>Thripidae</taxon>
        <taxon>Frankliniella</taxon>
    </lineage>
</organism>
<dbReference type="Proteomes" id="UP001219518">
    <property type="component" value="Unassembled WGS sequence"/>
</dbReference>
<dbReference type="InterPro" id="IPR035892">
    <property type="entry name" value="C2_domain_sf"/>
</dbReference>
<feature type="compositionally biased region" description="Low complexity" evidence="1">
    <location>
        <begin position="68"/>
        <end position="113"/>
    </location>
</feature>
<dbReference type="GO" id="GO:0005925">
    <property type="term" value="C:focal adhesion"/>
    <property type="evidence" value="ECO:0007669"/>
    <property type="project" value="TreeGrafter"/>
</dbReference>
<dbReference type="SUPFAM" id="SSF49562">
    <property type="entry name" value="C2 domain (Calcium/lipid-binding domain, CaLB)"/>
    <property type="match status" value="1"/>
</dbReference>
<feature type="region of interest" description="Disordered" evidence="1">
    <location>
        <begin position="1"/>
        <end position="21"/>
    </location>
</feature>
<name>A0AAE1GU08_9NEOP</name>
<dbReference type="AlphaFoldDB" id="A0AAE1GU08"/>
<reference evidence="4" key="2">
    <citation type="journal article" date="2023" name="BMC Genomics">
        <title>Pest status, molecular evolution, and epigenetic factors derived from the genome assembly of Frankliniella fusca, a thysanopteran phytovirus vector.</title>
        <authorList>
            <person name="Catto M.A."/>
            <person name="Labadie P.E."/>
            <person name="Jacobson A.L."/>
            <person name="Kennedy G.G."/>
            <person name="Srinivasan R."/>
            <person name="Hunt B.G."/>
        </authorList>
    </citation>
    <scope>NUCLEOTIDE SEQUENCE</scope>
    <source>
        <strain evidence="4">PL_HMW_Pooled</strain>
    </source>
</reference>
<dbReference type="EMBL" id="JAHWGI010000083">
    <property type="protein sequence ID" value="KAK3908939.1"/>
    <property type="molecule type" value="Genomic_DNA"/>
</dbReference>
<protein>
    <submittedName>
        <fullName evidence="4">Tensin-1</fullName>
    </submittedName>
</protein>
<proteinExistence type="predicted"/>
<dbReference type="InterPro" id="IPR029023">
    <property type="entry name" value="Tensin_phosphatase"/>
</dbReference>
<feature type="compositionally biased region" description="Basic and acidic residues" evidence="1">
    <location>
        <begin position="1"/>
        <end position="14"/>
    </location>
</feature>
<comment type="caution">
    <text evidence="4">The sequence shown here is derived from an EMBL/GenBank/DDBJ whole genome shotgun (WGS) entry which is preliminary data.</text>
</comment>
<gene>
    <name evidence="4" type="ORF">KUF71_019195</name>
</gene>
<sequence>MSYNALEHDPEHGLQHVMEPNPEHDLEPIEVLQNVVPRMCVLPGWCWHNMGFYEIGINIMREGTSTPTLNTTANNNNISTLPNNNNNSNNNSSGGGAPAPRTSTSTSSSSAARRAARTRPRDAMDLRYVTERIIALWVPGDVGRAAYLQGQQQAANMLRTKHADNYMHAARYTRVWKREIISRLLLGARPFSQTKPGKRLFSRLYLGMNYRFQPLAWEAVGKSRSLGKSRLPTDSQVWGWKRLESGNAKKNLGIPDFRFAVQEVFNLSAPRRSLRQHHAAVRELGWPRDLAPPLERLCSICKDMDSWLKGNSRRIAVVHARGSKDRIGVVVAAYMHYSHICGGADQALDRFAMKRFLQDQVDDVDQPSHRRYVDYFSGLLSGSIKINSAPLYLTHVTVLGAPSFEPSHPAGAEAGPDPGGGRGRALGPGGCRAFLRVYEGLVPVHTSAVYCVAEDARAFTVNVAAERGRRGLQLRGDVLVKCYHRHYTRRVDAPAQYREAREIVFACQFHTCAVSDYTLSFTRSELDYACDDLRFPLDGAVELHFSPTPEPRLPSPAPTPAVPTLDSSEDPVTRWDSYEHLSNLGTSDDEDADLMSGKVKRLLEMRTRMRASAPACDDGNVAAAAAAAAAADDDDDNDDNDSVGNYGDGGEVVRVCTLRRCTHLQLQSLPADMTHGARSPTSHGWLYRRLEQMQAAFYS</sequence>
<dbReference type="InterPro" id="IPR014020">
    <property type="entry name" value="Tensin_C2-dom"/>
</dbReference>
<dbReference type="SUPFAM" id="SSF52799">
    <property type="entry name" value="(Phosphotyrosine protein) phosphatases II"/>
    <property type="match status" value="1"/>
</dbReference>
<feature type="non-terminal residue" evidence="4">
    <location>
        <position position="699"/>
    </location>
</feature>
<evidence type="ECO:0000259" key="2">
    <source>
        <dbReference type="PROSITE" id="PS51181"/>
    </source>
</evidence>
<evidence type="ECO:0000259" key="3">
    <source>
        <dbReference type="PROSITE" id="PS51182"/>
    </source>
</evidence>
<feature type="domain" description="C2 tensin-type" evidence="3">
    <location>
        <begin position="388"/>
        <end position="548"/>
    </location>
</feature>
<reference evidence="4" key="1">
    <citation type="submission" date="2021-07" db="EMBL/GenBank/DDBJ databases">
        <authorList>
            <person name="Catto M.A."/>
            <person name="Jacobson A."/>
            <person name="Kennedy G."/>
            <person name="Labadie P."/>
            <person name="Hunt B.G."/>
            <person name="Srinivasan R."/>
        </authorList>
    </citation>
    <scope>NUCLEOTIDE SEQUENCE</scope>
    <source>
        <strain evidence="4">PL_HMW_Pooled</strain>
        <tissue evidence="4">Head</tissue>
    </source>
</reference>
<feature type="compositionally biased region" description="Acidic residues" evidence="1">
    <location>
        <begin position="631"/>
        <end position="641"/>
    </location>
</feature>
<dbReference type="InterPro" id="IPR051484">
    <property type="entry name" value="Tensin_PTEN_phosphatase"/>
</dbReference>
<dbReference type="SMART" id="SM01326">
    <property type="entry name" value="PTEN_C2"/>
    <property type="match status" value="1"/>
</dbReference>
<evidence type="ECO:0000256" key="1">
    <source>
        <dbReference type="SAM" id="MobiDB-lite"/>
    </source>
</evidence>
<accession>A0AAE1GU08</accession>
<keyword evidence="5" id="KW-1185">Reference proteome</keyword>
<dbReference type="Gene3D" id="2.60.40.1110">
    <property type="match status" value="1"/>
</dbReference>
<dbReference type="PROSITE" id="PS51181">
    <property type="entry name" value="PPASE_TENSIN"/>
    <property type="match status" value="1"/>
</dbReference>
<evidence type="ECO:0000313" key="4">
    <source>
        <dbReference type="EMBL" id="KAK3908939.1"/>
    </source>
</evidence>
<feature type="domain" description="Phosphatase tensin-type" evidence="2">
    <location>
        <begin position="115"/>
        <end position="383"/>
    </location>
</feature>